<evidence type="ECO:0000259" key="12">
    <source>
        <dbReference type="Pfam" id="PF22947"/>
    </source>
</evidence>
<evidence type="ECO:0000259" key="13">
    <source>
        <dbReference type="Pfam" id="PF24810"/>
    </source>
</evidence>
<dbReference type="GeneID" id="6758911"/>
<evidence type="ECO:0000256" key="4">
    <source>
        <dbReference type="ARBA" id="ARBA00022741"/>
    </source>
</evidence>
<dbReference type="Pfam" id="PF22947">
    <property type="entry name" value="ULD_3"/>
    <property type="match status" value="1"/>
</dbReference>
<dbReference type="PANTHER" id="PTHR45794">
    <property type="entry name" value="LEUCYL-TRNA SYNTHETASE"/>
    <property type="match status" value="1"/>
</dbReference>
<dbReference type="FunCoup" id="B3SBQ2">
    <property type="interactions" value="2185"/>
</dbReference>
<gene>
    <name evidence="14" type="ORF">TRIADDRAFT_61696</name>
</gene>
<dbReference type="NCBIfam" id="TIGR00395">
    <property type="entry name" value="leuS_arch"/>
    <property type="match status" value="1"/>
</dbReference>
<dbReference type="PhylomeDB" id="B3SBQ2"/>
<reference evidence="14 15" key="1">
    <citation type="journal article" date="2008" name="Nature">
        <title>The Trichoplax genome and the nature of placozoans.</title>
        <authorList>
            <person name="Srivastava M."/>
            <person name="Begovic E."/>
            <person name="Chapman J."/>
            <person name="Putnam N.H."/>
            <person name="Hellsten U."/>
            <person name="Kawashima T."/>
            <person name="Kuo A."/>
            <person name="Mitros T."/>
            <person name="Salamov A."/>
            <person name="Carpenter M.L."/>
            <person name="Signorovitch A.Y."/>
            <person name="Moreno M.A."/>
            <person name="Kamm K."/>
            <person name="Grimwood J."/>
            <person name="Schmutz J."/>
            <person name="Shapiro H."/>
            <person name="Grigoriev I.V."/>
            <person name="Buss L.W."/>
            <person name="Schierwater B."/>
            <person name="Dellaporta S.L."/>
            <person name="Rokhsar D.S."/>
        </authorList>
    </citation>
    <scope>NUCLEOTIDE SEQUENCE [LARGE SCALE GENOMIC DNA]</scope>
    <source>
        <strain evidence="14 15">Grell-BS-1999</strain>
    </source>
</reference>
<dbReference type="InterPro" id="IPR002300">
    <property type="entry name" value="aa-tRNA-synth_Ia"/>
</dbReference>
<dbReference type="eggNOG" id="KOG0437">
    <property type="taxonomic scope" value="Eukaryota"/>
</dbReference>
<dbReference type="Pfam" id="PF00133">
    <property type="entry name" value="tRNA-synt_1"/>
    <property type="match status" value="1"/>
</dbReference>
<feature type="domain" description="Aminoacyl-tRNA synthetase class Ia" evidence="10">
    <location>
        <begin position="168"/>
        <end position="744"/>
    </location>
</feature>
<dbReference type="InterPro" id="IPR054509">
    <property type="entry name" value="LARS1_ULD"/>
</dbReference>
<evidence type="ECO:0000259" key="11">
    <source>
        <dbReference type="Pfam" id="PF08264"/>
    </source>
</evidence>
<keyword evidence="4" id="KW-0547">Nucleotide-binding</keyword>
<feature type="region of interest" description="Disordered" evidence="9">
    <location>
        <begin position="103"/>
        <end position="134"/>
    </location>
</feature>
<dbReference type="EC" id="6.1.1.4" evidence="2"/>
<organism evidence="14 15">
    <name type="scientific">Trichoplax adhaerens</name>
    <name type="common">Trichoplax reptans</name>
    <dbReference type="NCBI Taxonomy" id="10228"/>
    <lineage>
        <taxon>Eukaryota</taxon>
        <taxon>Metazoa</taxon>
        <taxon>Placozoa</taxon>
        <taxon>Uniplacotomia</taxon>
        <taxon>Trichoplacea</taxon>
        <taxon>Trichoplacidae</taxon>
        <taxon>Trichoplax</taxon>
    </lineage>
</organism>
<dbReference type="SUPFAM" id="SSF50677">
    <property type="entry name" value="ValRS/IleRS/LeuRS editing domain"/>
    <property type="match status" value="1"/>
</dbReference>
<evidence type="ECO:0000256" key="1">
    <source>
        <dbReference type="ARBA" id="ARBA00005594"/>
    </source>
</evidence>
<evidence type="ECO:0000256" key="3">
    <source>
        <dbReference type="ARBA" id="ARBA00022598"/>
    </source>
</evidence>
<dbReference type="Gene3D" id="3.40.50.620">
    <property type="entry name" value="HUPs"/>
    <property type="match status" value="1"/>
</dbReference>
<protein>
    <recommendedName>
        <fullName evidence="2">leucine--tRNA ligase</fullName>
        <ecNumber evidence="2">6.1.1.4</ecNumber>
    </recommendedName>
    <alternativeName>
        <fullName evidence="8">Leucyl-tRNA synthetase</fullName>
    </alternativeName>
</protein>
<dbReference type="GO" id="GO:0006429">
    <property type="term" value="P:leucyl-tRNA aminoacylation"/>
    <property type="evidence" value="ECO:0000318"/>
    <property type="project" value="GO_Central"/>
</dbReference>
<dbReference type="KEGG" id="tad:TRIADDRAFT_61696"/>
<dbReference type="EMBL" id="DS985266">
    <property type="protein sequence ID" value="EDV19829.1"/>
    <property type="molecule type" value="Genomic_DNA"/>
</dbReference>
<evidence type="ECO:0000256" key="7">
    <source>
        <dbReference type="ARBA" id="ARBA00023146"/>
    </source>
</evidence>
<dbReference type="FunFam" id="1.10.730.10:FF:000120">
    <property type="entry name" value="Leucine--tRNA ligase, cytoplasmic"/>
    <property type="match status" value="1"/>
</dbReference>
<dbReference type="RefSeq" id="XP_002117699.1">
    <property type="nucleotide sequence ID" value="XM_002117663.1"/>
</dbReference>
<dbReference type="PANTHER" id="PTHR45794:SF1">
    <property type="entry name" value="LEUCINE--TRNA LIGASE, CYTOPLASMIC"/>
    <property type="match status" value="1"/>
</dbReference>
<dbReference type="OMA" id="KPTCLME"/>
<keyword evidence="15" id="KW-1185">Reference proteome</keyword>
<keyword evidence="7" id="KW-0030">Aminoacyl-tRNA synthetase</keyword>
<dbReference type="CTD" id="6758911"/>
<dbReference type="InterPro" id="IPR004493">
    <property type="entry name" value="Leu-tRNA-synth_Ia_arc/euk"/>
</dbReference>
<name>B3SBQ2_TRIAD</name>
<dbReference type="GO" id="GO:0004823">
    <property type="term" value="F:leucine-tRNA ligase activity"/>
    <property type="evidence" value="ECO:0000318"/>
    <property type="project" value="GO_Central"/>
</dbReference>
<dbReference type="STRING" id="10228.B3SBQ2"/>
<dbReference type="InterPro" id="IPR013155">
    <property type="entry name" value="M/V/L/I-tRNA-synth_anticd-bd"/>
</dbReference>
<keyword evidence="6" id="KW-0648">Protein biosynthesis</keyword>
<feature type="compositionally biased region" description="Basic and acidic residues" evidence="9">
    <location>
        <begin position="111"/>
        <end position="128"/>
    </location>
</feature>
<evidence type="ECO:0000313" key="15">
    <source>
        <dbReference type="Proteomes" id="UP000009022"/>
    </source>
</evidence>
<dbReference type="InterPro" id="IPR009080">
    <property type="entry name" value="tRNAsynth_Ia_anticodon-bd"/>
</dbReference>
<dbReference type="GO" id="GO:0002161">
    <property type="term" value="F:aminoacyl-tRNA deacylase activity"/>
    <property type="evidence" value="ECO:0007669"/>
    <property type="project" value="InterPro"/>
</dbReference>
<feature type="domain" description="Leucine--tRNA ligase RagD-binding" evidence="13">
    <location>
        <begin position="933"/>
        <end position="990"/>
    </location>
</feature>
<evidence type="ECO:0000256" key="5">
    <source>
        <dbReference type="ARBA" id="ARBA00022840"/>
    </source>
</evidence>
<keyword evidence="3" id="KW-0436">Ligase</keyword>
<dbReference type="Gene3D" id="3.90.740.10">
    <property type="entry name" value="Valyl/Leucyl/Isoleucyl-tRNA synthetase, editing domain"/>
    <property type="match status" value="1"/>
</dbReference>
<evidence type="ECO:0000259" key="10">
    <source>
        <dbReference type="Pfam" id="PF00133"/>
    </source>
</evidence>
<proteinExistence type="inferred from homology"/>
<feature type="domain" description="Leucine--tRNA ligase ubiquitin-like" evidence="12">
    <location>
        <begin position="1023"/>
        <end position="1128"/>
    </location>
</feature>
<dbReference type="Gene3D" id="1.10.730.10">
    <property type="entry name" value="Isoleucyl-tRNA Synthetase, Domain 1"/>
    <property type="match status" value="1"/>
</dbReference>
<dbReference type="Pfam" id="PF24810">
    <property type="entry name" value="RBD_LARS1"/>
    <property type="match status" value="1"/>
</dbReference>
<evidence type="ECO:0000256" key="9">
    <source>
        <dbReference type="SAM" id="MobiDB-lite"/>
    </source>
</evidence>
<accession>B3SBQ2</accession>
<dbReference type="InterPro" id="IPR055416">
    <property type="entry name" value="RBD_LARS1"/>
</dbReference>
<evidence type="ECO:0000256" key="6">
    <source>
        <dbReference type="ARBA" id="ARBA00022917"/>
    </source>
</evidence>
<dbReference type="OrthoDB" id="10249672at2759"/>
<dbReference type="GO" id="GO:0005524">
    <property type="term" value="F:ATP binding"/>
    <property type="evidence" value="ECO:0007669"/>
    <property type="project" value="UniProtKB-KW"/>
</dbReference>
<dbReference type="HOGENOM" id="CLU_004174_1_0_1"/>
<dbReference type="InterPro" id="IPR009008">
    <property type="entry name" value="Val/Leu/Ile-tRNA-synth_edit"/>
</dbReference>
<dbReference type="FunFam" id="3.90.740.10:FF:000001">
    <property type="entry name" value="Leucine--tRNA ligase, cytoplasmic"/>
    <property type="match status" value="1"/>
</dbReference>
<dbReference type="InParanoid" id="B3SBQ2"/>
<comment type="similarity">
    <text evidence="1">Belongs to the class-I aminoacyl-tRNA synthetase family.</text>
</comment>
<dbReference type="AlphaFoldDB" id="B3SBQ2"/>
<evidence type="ECO:0000256" key="8">
    <source>
        <dbReference type="ARBA" id="ARBA00030520"/>
    </source>
</evidence>
<dbReference type="Pfam" id="PF08264">
    <property type="entry name" value="Anticodon_1"/>
    <property type="match status" value="1"/>
</dbReference>
<dbReference type="Proteomes" id="UP000009022">
    <property type="component" value="Unassembled WGS sequence"/>
</dbReference>
<dbReference type="CDD" id="cd07959">
    <property type="entry name" value="Anticodon_Ia_Leu_AEc"/>
    <property type="match status" value="1"/>
</dbReference>
<keyword evidence="5" id="KW-0067">ATP-binding</keyword>
<evidence type="ECO:0000313" key="14">
    <source>
        <dbReference type="EMBL" id="EDV19829.1"/>
    </source>
</evidence>
<dbReference type="InterPro" id="IPR014729">
    <property type="entry name" value="Rossmann-like_a/b/a_fold"/>
</dbReference>
<dbReference type="SUPFAM" id="SSF52374">
    <property type="entry name" value="Nucleotidylyl transferase"/>
    <property type="match status" value="1"/>
</dbReference>
<feature type="domain" description="Methionyl/Valyl/Leucyl/Isoleucyl-tRNA synthetase anticodon-binding" evidence="11">
    <location>
        <begin position="786"/>
        <end position="884"/>
    </location>
</feature>
<dbReference type="SUPFAM" id="SSF47323">
    <property type="entry name" value="Anticodon-binding domain of a subclass of class I aminoacyl-tRNA synthetases"/>
    <property type="match status" value="1"/>
</dbReference>
<sequence length="1130" mass="128692">MRSGIHVPGLHFPPSIMTTTIQESRKGTTKVNTLRAIEIEIQAKWEREKTFEVDAPDFISGYQRLKGKRCLFPFGLHCTGMPIKASADKLKYEMETFGYPPVFPGRNESSANDKEESKKEFNPAEVGERKKKGKSKVLAKTGGAKFQWEIMRSLGLKDEEIKKFADPKHWLGYFPPLAKKDLKNMGLKVDWRRSFITTDANPYYNSFVRWQFIRLKEQGKVKFGKRYTVYSPKDGQPCMDHDRASGENVGGQEYTLIKMKVVSSENEKLRKLIDKPVFFIAATLRPETMYGQTNCWVRPDMEYIAYRVNNDEIYVSTHRAARNISYQGFTPEEGVIDVVEKLIGEDLIGAGLKAPLSSYEKVYAWPMFTILEGKGTGIVTSVPSDSTDDYAALCDIKRKKDLRAKFNLSDDKVLPFDPVPIMNVPEFGDLSAVAAYEKLKITSQNDKEKLAKAKEMTYLGGFYHGVMLVGDFKGQKVQDIKKKIQKLLVDTNGAVIYMETEKKVMSRSGDECVMALCDQWYLDYGDDSWKALARKCLERVNTYPENSRKGFERTITELHEYACSRSYGLGTLLPCDQQYLIESLSDSTIYMAFYTVCHLLQGGVFDGSGESPLNIKADQMTPEIWDYIFHDNAEVPQTDIPLDSLKKLKQEFQYWYGFDLRSSGKDLLPNHLTYLLFNHVAIWPDEPHRWPGNLRINGHLLLNSEKMSKQTGNFLTLFESVDRFSADGMRLALADAGDSVEDANFVEKMADGGILRLYTFLEWTKDMLELAKQNELRTGPMDTFNDKVFASEINSAIIQTDRNYEQMQFREALKTGFYELQSFRDKYREVAVEGMHKDMIFRFIEVQILLLAPICPHLCEHVWALIGKKGSIMSAAWPTAGPVDKILLRASDYLMNGAHDFRLRIKNQTALALKKGKQAAKATAKPTHGTLFVAQTYPAWQELILKFLKIEYEKNENTFPENKTVLAKFKGDPVVAKNMKKLMPFVQFLKLTGLEIKLVNDASDSKVRDTSVPGRPYSVFFEAVTVQFINPQVCKPYFSFYADIRDKESINDVISRISTETKESTDKIKLYYYNDAVGGSRRMPNLSRPLEGKILIADGATFYRESGELVLVMGSQKLVIGTDLVYTVDL</sequence>
<evidence type="ECO:0000256" key="2">
    <source>
        <dbReference type="ARBA" id="ARBA00013164"/>
    </source>
</evidence>